<dbReference type="PANTHER" id="PTHR30461:SF23">
    <property type="entry name" value="DNA RECOMBINASE-RELATED"/>
    <property type="match status" value="1"/>
</dbReference>
<feature type="coiled-coil region" evidence="6">
    <location>
        <begin position="348"/>
        <end position="448"/>
    </location>
</feature>
<dbReference type="OrthoDB" id="9811097at2"/>
<keyword evidence="1" id="KW-0229">DNA integration</keyword>
<dbReference type="PROSITE" id="PS51736">
    <property type="entry name" value="RECOMBINASES_3"/>
    <property type="match status" value="1"/>
</dbReference>
<dbReference type="InterPro" id="IPR011109">
    <property type="entry name" value="DNA_bind_recombinase_dom"/>
</dbReference>
<feature type="active site" description="O-(5'-phospho-DNA)-serine intermediate" evidence="4 5">
    <location>
        <position position="10"/>
    </location>
</feature>
<sequence>MKTGIYIRVSTEEQASEGYSISAQRERLQAYCIAQNWDVVGFYVDEGISAKDTNRPELKRMLKDIETREIECVLVYRLDRLTRSVLDLYKLLDTFEKYDCKFKSATEVYDTTTAMGRLFITLVAALAQWERENMAERISMGLQEKARQGKYTHNQRPFGYNLKDGILTIREDETETLRLIFDLYLNGKGANAICKYLNARNIRTRDGNTWNDKPLIQILKNPLYKGTATWLRGTENEIKIEDAHPAIIDKATFEKVQQTIERRRTLSPVNVSSDYIFSGKIKCLKCGYPMVGYRVYVNNARGEKVDYKNYRCLHKKSGQCTGSKSISEKNLNKAFMEFMNHAVFSQEADQISNQNIKLKDRAAEIKQAEKDLKEVEKRKKKWQYAWANNLGMSDSDFEKRMREENQIEEEAREVLQNLQVEEETAMDNQELKRILKNFNTNWKELDEQKKKNLVQLVVKKIDYDYDEDNKLYVKNVEFH</sequence>
<evidence type="ECO:0000256" key="2">
    <source>
        <dbReference type="ARBA" id="ARBA00023125"/>
    </source>
</evidence>
<evidence type="ECO:0000259" key="8">
    <source>
        <dbReference type="PROSITE" id="PS51737"/>
    </source>
</evidence>
<dbReference type="SUPFAM" id="SSF53041">
    <property type="entry name" value="Resolvase-like"/>
    <property type="match status" value="1"/>
</dbReference>
<keyword evidence="10" id="KW-1185">Reference proteome</keyword>
<dbReference type="SMART" id="SM00857">
    <property type="entry name" value="Resolvase"/>
    <property type="match status" value="1"/>
</dbReference>
<dbReference type="InterPro" id="IPR006119">
    <property type="entry name" value="Resolv_N"/>
</dbReference>
<dbReference type="GO" id="GO:0003677">
    <property type="term" value="F:DNA binding"/>
    <property type="evidence" value="ECO:0007669"/>
    <property type="project" value="UniProtKB-KW"/>
</dbReference>
<evidence type="ECO:0000256" key="3">
    <source>
        <dbReference type="ARBA" id="ARBA00023172"/>
    </source>
</evidence>
<feature type="domain" description="Resolvase/invertase-type recombinase catalytic" evidence="7">
    <location>
        <begin position="2"/>
        <end position="149"/>
    </location>
</feature>
<reference evidence="10" key="1">
    <citation type="submission" date="2016-10" db="EMBL/GenBank/DDBJ databases">
        <authorList>
            <person name="Varghese N."/>
            <person name="Submissions S."/>
        </authorList>
    </citation>
    <scope>NUCLEOTIDE SEQUENCE [LARGE SCALE GENOMIC DNA]</scope>
    <source>
        <strain evidence="10">CGMCC 1.3566</strain>
    </source>
</reference>
<dbReference type="InterPro" id="IPR038109">
    <property type="entry name" value="DNA_bind_recomb_sf"/>
</dbReference>
<organism evidence="9 10">
    <name type="scientific">Salinibacillus kushneri</name>
    <dbReference type="NCBI Taxonomy" id="237682"/>
    <lineage>
        <taxon>Bacteria</taxon>
        <taxon>Bacillati</taxon>
        <taxon>Bacillota</taxon>
        <taxon>Bacilli</taxon>
        <taxon>Bacillales</taxon>
        <taxon>Bacillaceae</taxon>
        <taxon>Salinibacillus</taxon>
    </lineage>
</organism>
<dbReference type="STRING" id="237682.SAMN05421676_102321"/>
<name>A0A1I0B2R7_9BACI</name>
<keyword evidence="2" id="KW-0238">DNA-binding</keyword>
<dbReference type="RefSeq" id="WP_093132199.1">
    <property type="nucleotide sequence ID" value="NZ_FOHJ01000002.1"/>
</dbReference>
<gene>
    <name evidence="9" type="ORF">SAMN05421676_102321</name>
</gene>
<dbReference type="PANTHER" id="PTHR30461">
    <property type="entry name" value="DNA-INVERTASE FROM LAMBDOID PROPHAGE"/>
    <property type="match status" value="1"/>
</dbReference>
<evidence type="ECO:0000256" key="1">
    <source>
        <dbReference type="ARBA" id="ARBA00022908"/>
    </source>
</evidence>
<evidence type="ECO:0000259" key="7">
    <source>
        <dbReference type="PROSITE" id="PS51736"/>
    </source>
</evidence>
<dbReference type="CDD" id="cd00338">
    <property type="entry name" value="Ser_Recombinase"/>
    <property type="match status" value="1"/>
</dbReference>
<keyword evidence="3" id="KW-0233">DNA recombination</keyword>
<dbReference type="InterPro" id="IPR025827">
    <property type="entry name" value="Zn_ribbon_recom_dom"/>
</dbReference>
<dbReference type="PROSITE" id="PS00397">
    <property type="entry name" value="RECOMBINASES_1"/>
    <property type="match status" value="1"/>
</dbReference>
<evidence type="ECO:0000313" key="9">
    <source>
        <dbReference type="EMBL" id="SET00369.1"/>
    </source>
</evidence>
<accession>A0A1I0B2R7</accession>
<evidence type="ECO:0000256" key="6">
    <source>
        <dbReference type="SAM" id="Coils"/>
    </source>
</evidence>
<dbReference type="Pfam" id="PF00239">
    <property type="entry name" value="Resolvase"/>
    <property type="match status" value="1"/>
</dbReference>
<dbReference type="Gene3D" id="3.90.1750.20">
    <property type="entry name" value="Putative Large Serine Recombinase, Chain B, Domain 2"/>
    <property type="match status" value="1"/>
</dbReference>
<dbReference type="PROSITE" id="PS51737">
    <property type="entry name" value="RECOMBINASE_DNA_BIND"/>
    <property type="match status" value="1"/>
</dbReference>
<evidence type="ECO:0000313" key="10">
    <source>
        <dbReference type="Proteomes" id="UP000199095"/>
    </source>
</evidence>
<dbReference type="InterPro" id="IPR036162">
    <property type="entry name" value="Resolvase-like_N_sf"/>
</dbReference>
<proteinExistence type="predicted"/>
<dbReference type="Pfam" id="PF13408">
    <property type="entry name" value="Zn_ribbon_recom"/>
    <property type="match status" value="1"/>
</dbReference>
<feature type="domain" description="Recombinase" evidence="8">
    <location>
        <begin position="157"/>
        <end position="266"/>
    </location>
</feature>
<dbReference type="InterPro" id="IPR050639">
    <property type="entry name" value="SSR_resolvase"/>
</dbReference>
<dbReference type="AlphaFoldDB" id="A0A1I0B2R7"/>
<dbReference type="GO" id="GO:0015074">
    <property type="term" value="P:DNA integration"/>
    <property type="evidence" value="ECO:0007669"/>
    <property type="project" value="UniProtKB-KW"/>
</dbReference>
<evidence type="ECO:0000256" key="4">
    <source>
        <dbReference type="PIRSR" id="PIRSR606118-50"/>
    </source>
</evidence>
<dbReference type="Proteomes" id="UP000199095">
    <property type="component" value="Unassembled WGS sequence"/>
</dbReference>
<keyword evidence="6" id="KW-0175">Coiled coil</keyword>
<dbReference type="Pfam" id="PF07508">
    <property type="entry name" value="Recombinase"/>
    <property type="match status" value="1"/>
</dbReference>
<dbReference type="GO" id="GO:0000150">
    <property type="term" value="F:DNA strand exchange activity"/>
    <property type="evidence" value="ECO:0007669"/>
    <property type="project" value="InterPro"/>
</dbReference>
<protein>
    <submittedName>
        <fullName evidence="9">Site-specific DNA recombinase</fullName>
    </submittedName>
</protein>
<evidence type="ECO:0000256" key="5">
    <source>
        <dbReference type="PROSITE-ProRule" id="PRU10137"/>
    </source>
</evidence>
<dbReference type="Gene3D" id="3.40.50.1390">
    <property type="entry name" value="Resolvase, N-terminal catalytic domain"/>
    <property type="match status" value="1"/>
</dbReference>
<dbReference type="InterPro" id="IPR006118">
    <property type="entry name" value="Recombinase_CS"/>
</dbReference>
<dbReference type="EMBL" id="FOHJ01000002">
    <property type="protein sequence ID" value="SET00369.1"/>
    <property type="molecule type" value="Genomic_DNA"/>
</dbReference>